<feature type="transmembrane region" description="Helical" evidence="5">
    <location>
        <begin position="71"/>
        <end position="92"/>
    </location>
</feature>
<gene>
    <name evidence="5 6" type="primary">tatC</name>
    <name evidence="6" type="ORF">CAV_0718</name>
</gene>
<dbReference type="PANTHER" id="PTHR30371">
    <property type="entry name" value="SEC-INDEPENDENT PROTEIN TRANSLOCASE PROTEIN TATC"/>
    <property type="match status" value="1"/>
</dbReference>
<keyword evidence="5" id="KW-0813">Transport</keyword>
<evidence type="ECO:0000256" key="5">
    <source>
        <dbReference type="HAMAP-Rule" id="MF_00902"/>
    </source>
</evidence>
<feature type="transmembrane region" description="Helical" evidence="5">
    <location>
        <begin position="189"/>
        <end position="205"/>
    </location>
</feature>
<protein>
    <recommendedName>
        <fullName evidence="5">Sec-independent protein translocase protein TatC</fullName>
    </recommendedName>
</protein>
<evidence type="ECO:0000256" key="3">
    <source>
        <dbReference type="ARBA" id="ARBA00022989"/>
    </source>
</evidence>
<dbReference type="Pfam" id="PF00902">
    <property type="entry name" value="TatC"/>
    <property type="match status" value="1"/>
</dbReference>
<dbReference type="OrthoDB" id="9777044at2"/>
<keyword evidence="5" id="KW-1003">Cell membrane</keyword>
<organism evidence="6 7">
    <name type="scientific">Campylobacter avium LMG 24591</name>
    <dbReference type="NCBI Taxonomy" id="522484"/>
    <lineage>
        <taxon>Bacteria</taxon>
        <taxon>Pseudomonadati</taxon>
        <taxon>Campylobacterota</taxon>
        <taxon>Epsilonproteobacteria</taxon>
        <taxon>Campylobacterales</taxon>
        <taxon>Campylobacteraceae</taxon>
        <taxon>Campylobacter</taxon>
    </lineage>
</organism>
<keyword evidence="4 5" id="KW-0472">Membrane</keyword>
<dbReference type="KEGG" id="cavi:CAV_0718"/>
<dbReference type="Proteomes" id="UP000201169">
    <property type="component" value="Chromosome"/>
</dbReference>
<comment type="function">
    <text evidence="5">Part of the twin-arginine translocation (Tat) system that transports large folded proteins containing a characteristic twin-arginine motif in their signal peptide across membranes.</text>
</comment>
<comment type="subcellular location">
    <subcellularLocation>
        <location evidence="5">Cell membrane</location>
        <topology evidence="5">Multi-pass membrane protein</topology>
    </subcellularLocation>
    <subcellularLocation>
        <location evidence="1">Membrane</location>
        <topology evidence="1">Multi-pass membrane protein</topology>
    </subcellularLocation>
</comment>
<keyword evidence="5" id="KW-0811">Translocation</keyword>
<accession>A0A222MWZ2</accession>
<dbReference type="HAMAP" id="MF_00902">
    <property type="entry name" value="TatC"/>
    <property type="match status" value="1"/>
</dbReference>
<dbReference type="GO" id="GO:0033281">
    <property type="term" value="C:TAT protein transport complex"/>
    <property type="evidence" value="ECO:0007669"/>
    <property type="project" value="UniProtKB-UniRule"/>
</dbReference>
<evidence type="ECO:0000313" key="6">
    <source>
        <dbReference type="EMBL" id="ASQ30385.1"/>
    </source>
</evidence>
<keyword evidence="2 5" id="KW-0812">Transmembrane</keyword>
<feature type="transmembrane region" description="Helical" evidence="5">
    <location>
        <begin position="211"/>
        <end position="231"/>
    </location>
</feature>
<sequence length="243" mass="27889">MFEELRPHLIELRKRLFISVVCVIVMFFVCLSFHEYILKFLTIPVENALPEFSKKMTFVELPEPLFTAMKVSFFTGFLFSLPVIFWQFWLFVAPGLYDNEKKLVLPFVLSATFMFLLGASFCYLIVIPMAFKFLIIFGSANNLTPLISIGLYVGFFIKLMLAFGLAFEMPIFTYFLAKLGIVNDAFLKKHFRIAILLIFIFAALMTPPDVLSQFLMAIPLCLLYALSIYIAKKVNPAKDEDNA</sequence>
<dbReference type="NCBIfam" id="TIGR00945">
    <property type="entry name" value="tatC"/>
    <property type="match status" value="1"/>
</dbReference>
<feature type="transmembrane region" description="Helical" evidence="5">
    <location>
        <begin position="151"/>
        <end position="177"/>
    </location>
</feature>
<dbReference type="GO" id="GO:0043953">
    <property type="term" value="P:protein transport by the Tat complex"/>
    <property type="evidence" value="ECO:0007669"/>
    <property type="project" value="UniProtKB-UniRule"/>
</dbReference>
<proteinExistence type="inferred from homology"/>
<dbReference type="InterPro" id="IPR002033">
    <property type="entry name" value="TatC"/>
</dbReference>
<dbReference type="AlphaFoldDB" id="A0A222MWZ2"/>
<dbReference type="InterPro" id="IPR019820">
    <property type="entry name" value="Sec-indep_translocase_CS"/>
</dbReference>
<keyword evidence="3 5" id="KW-1133">Transmembrane helix</keyword>
<feature type="transmembrane region" description="Helical" evidence="5">
    <location>
        <begin position="104"/>
        <end position="131"/>
    </location>
</feature>
<dbReference type="PRINTS" id="PR01840">
    <property type="entry name" value="TATCFAMILY"/>
</dbReference>
<name>A0A222MWZ2_9BACT</name>
<keyword evidence="5" id="KW-0653">Protein transport</keyword>
<evidence type="ECO:0000256" key="1">
    <source>
        <dbReference type="ARBA" id="ARBA00004141"/>
    </source>
</evidence>
<reference evidence="6 7" key="1">
    <citation type="submission" date="2017-07" db="EMBL/GenBank/DDBJ databases">
        <title>Analysis of two Campylobacter avium genomes and identification of a novel hippuricase gene.</title>
        <authorList>
            <person name="Miller W.G."/>
            <person name="Chapman M.H."/>
            <person name="Yee E."/>
            <person name="Revez J."/>
            <person name="Bono J.L."/>
            <person name="Rossi M."/>
        </authorList>
    </citation>
    <scope>NUCLEOTIDE SEQUENCE [LARGE SCALE GENOMIC DNA]</scope>
    <source>
        <strain evidence="6 7">LMG 24591</strain>
    </source>
</reference>
<comment type="similarity">
    <text evidence="5">Belongs to the TatC family.</text>
</comment>
<evidence type="ECO:0000256" key="2">
    <source>
        <dbReference type="ARBA" id="ARBA00022692"/>
    </source>
</evidence>
<evidence type="ECO:0000256" key="4">
    <source>
        <dbReference type="ARBA" id="ARBA00023136"/>
    </source>
</evidence>
<comment type="subunit">
    <text evidence="5">Forms a complex with TatA.</text>
</comment>
<dbReference type="GO" id="GO:0065002">
    <property type="term" value="P:intracellular protein transmembrane transport"/>
    <property type="evidence" value="ECO:0007669"/>
    <property type="project" value="TreeGrafter"/>
</dbReference>
<feature type="transmembrane region" description="Helical" evidence="5">
    <location>
        <begin position="16"/>
        <end position="37"/>
    </location>
</feature>
<dbReference type="EMBL" id="CP022347">
    <property type="protein sequence ID" value="ASQ30385.1"/>
    <property type="molecule type" value="Genomic_DNA"/>
</dbReference>
<keyword evidence="7" id="KW-1185">Reference proteome</keyword>
<dbReference type="PANTHER" id="PTHR30371:SF0">
    <property type="entry name" value="SEC-INDEPENDENT PROTEIN TRANSLOCASE PROTEIN TATC, CHLOROPLASTIC-RELATED"/>
    <property type="match status" value="1"/>
</dbReference>
<dbReference type="RefSeq" id="WP_094325150.1">
    <property type="nucleotide sequence ID" value="NZ_CP022347.1"/>
</dbReference>
<dbReference type="GO" id="GO:0009977">
    <property type="term" value="F:proton motive force dependent protein transmembrane transporter activity"/>
    <property type="evidence" value="ECO:0007669"/>
    <property type="project" value="TreeGrafter"/>
</dbReference>
<evidence type="ECO:0000313" key="7">
    <source>
        <dbReference type="Proteomes" id="UP000201169"/>
    </source>
</evidence>
<dbReference type="PROSITE" id="PS01218">
    <property type="entry name" value="TATC"/>
    <property type="match status" value="1"/>
</dbReference>